<evidence type="ECO:0000259" key="2">
    <source>
        <dbReference type="Pfam" id="PF01266"/>
    </source>
</evidence>
<dbReference type="HOGENOM" id="CLU_007884_9_0_5"/>
<dbReference type="PANTHER" id="PTHR13847:SF289">
    <property type="entry name" value="GLYCINE OXIDASE"/>
    <property type="match status" value="1"/>
</dbReference>
<keyword evidence="1" id="KW-0560">Oxidoreductase</keyword>
<evidence type="ECO:0000256" key="1">
    <source>
        <dbReference type="ARBA" id="ARBA00023002"/>
    </source>
</evidence>
<dbReference type="SUPFAM" id="SSF54373">
    <property type="entry name" value="FAD-linked reductases, C-terminal domain"/>
    <property type="match status" value="1"/>
</dbReference>
<accession>B9JMZ5</accession>
<dbReference type="AlphaFoldDB" id="B9JMZ5"/>
<evidence type="ECO:0000313" key="4">
    <source>
        <dbReference type="Proteomes" id="UP000001600"/>
    </source>
</evidence>
<dbReference type="SUPFAM" id="SSF51905">
    <property type="entry name" value="FAD/NAD(P)-binding domain"/>
    <property type="match status" value="1"/>
</dbReference>
<dbReference type="EMBL" id="CP000629">
    <property type="protein sequence ID" value="ACM28926.1"/>
    <property type="molecule type" value="Genomic_DNA"/>
</dbReference>
<dbReference type="eggNOG" id="COG0665">
    <property type="taxonomic scope" value="Bacteria"/>
</dbReference>
<feature type="domain" description="FAD dependent oxidoreductase" evidence="2">
    <location>
        <begin position="9"/>
        <end position="404"/>
    </location>
</feature>
<name>B9JMZ5_RHIR8</name>
<dbReference type="InterPro" id="IPR036188">
    <property type="entry name" value="FAD/NAD-bd_sf"/>
</dbReference>
<dbReference type="KEGG" id="ara:Arad_7416"/>
<dbReference type="GO" id="GO:0016491">
    <property type="term" value="F:oxidoreductase activity"/>
    <property type="evidence" value="ECO:0007669"/>
    <property type="project" value="UniProtKB-KW"/>
</dbReference>
<dbReference type="RefSeq" id="WP_012649281.1">
    <property type="nucleotide sequence ID" value="NC_011983.1"/>
</dbReference>
<gene>
    <name evidence="3" type="ordered locus">Arad_7416</name>
</gene>
<dbReference type="Pfam" id="PF01266">
    <property type="entry name" value="DAO"/>
    <property type="match status" value="1"/>
</dbReference>
<dbReference type="Gene3D" id="3.30.9.10">
    <property type="entry name" value="D-Amino Acid Oxidase, subunit A, domain 2"/>
    <property type="match status" value="1"/>
</dbReference>
<dbReference type="Gene3D" id="3.50.50.60">
    <property type="entry name" value="FAD/NAD(P)-binding domain"/>
    <property type="match status" value="2"/>
</dbReference>
<organism evidence="3 4">
    <name type="scientific">Rhizobium rhizogenes (strain K84 / ATCC BAA-868)</name>
    <name type="common">Agrobacterium radiobacter</name>
    <dbReference type="NCBI Taxonomy" id="311403"/>
    <lineage>
        <taxon>Bacteria</taxon>
        <taxon>Pseudomonadati</taxon>
        <taxon>Pseudomonadota</taxon>
        <taxon>Alphaproteobacteria</taxon>
        <taxon>Hyphomicrobiales</taxon>
        <taxon>Rhizobiaceae</taxon>
        <taxon>Rhizobium/Agrobacterium group</taxon>
        <taxon>Rhizobium</taxon>
    </lineage>
</organism>
<dbReference type="Proteomes" id="UP000001600">
    <property type="component" value="Chromosome 2"/>
</dbReference>
<protein>
    <submittedName>
        <fullName evidence="3">D-amino acid dehydrogenase protein</fullName>
    </submittedName>
</protein>
<dbReference type="PANTHER" id="PTHR13847">
    <property type="entry name" value="SARCOSINE DEHYDROGENASE-RELATED"/>
    <property type="match status" value="1"/>
</dbReference>
<reference evidence="3 4" key="1">
    <citation type="journal article" date="2009" name="J. Bacteriol.">
        <title>Genome sequences of three Agrobacterium biovars help elucidate the evolution of multichromosome genomes in bacteria.</title>
        <authorList>
            <person name="Slater S.C."/>
            <person name="Goldman B.S."/>
            <person name="Goodner B."/>
            <person name="Setubal J.C."/>
            <person name="Farrand S.K."/>
            <person name="Nester E.W."/>
            <person name="Burr T.J."/>
            <person name="Banta L."/>
            <person name="Dickerman A.W."/>
            <person name="Paulsen I."/>
            <person name="Otten L."/>
            <person name="Suen G."/>
            <person name="Welch R."/>
            <person name="Almeida N.F."/>
            <person name="Arnold F."/>
            <person name="Burton O.T."/>
            <person name="Du Z."/>
            <person name="Ewing A."/>
            <person name="Godsy E."/>
            <person name="Heisel S."/>
            <person name="Houmiel K.L."/>
            <person name="Jhaveri J."/>
            <person name="Lu J."/>
            <person name="Miller N.M."/>
            <person name="Norton S."/>
            <person name="Chen Q."/>
            <person name="Phoolcharoen W."/>
            <person name="Ohlin V."/>
            <person name="Ondrusek D."/>
            <person name="Pride N."/>
            <person name="Stricklin S.L."/>
            <person name="Sun J."/>
            <person name="Wheeler C."/>
            <person name="Wilson L."/>
            <person name="Zhu H."/>
            <person name="Wood D.W."/>
        </authorList>
    </citation>
    <scope>NUCLEOTIDE SEQUENCE [LARGE SCALE GENOMIC DNA]</scope>
    <source>
        <strain evidence="4">K84 / ATCC BAA-868</strain>
    </source>
</reference>
<dbReference type="InterPro" id="IPR006076">
    <property type="entry name" value="FAD-dep_OxRdtase"/>
</dbReference>
<dbReference type="PROSITE" id="PS51257">
    <property type="entry name" value="PROKAR_LIPOPROTEIN"/>
    <property type="match status" value="1"/>
</dbReference>
<dbReference type="GO" id="GO:0005737">
    <property type="term" value="C:cytoplasm"/>
    <property type="evidence" value="ECO:0007669"/>
    <property type="project" value="TreeGrafter"/>
</dbReference>
<sequence>MPNAAPKHIAVIGCGIVGACSALALLRDGHRVTIIEPGEPGDRQAASYGNGAFLSPASIIPMSVPGLWKKVPAYLLDPEGPLTIRWGHLLPLAPWLLRFLSAGSTLAKVQRTAKILSSLLSDAPMRHRAIAADCGQADMIRQDGLLYVYPDRASFEADAFAWGLRRDNSVAWRELSGEELHAFEPSLNRRYTFAAFVEAGGHCVDPGAYVSLLVQRALGKGARLVKAGATGFRIKDGRLTAVDTDAGPIECDGAVIAAGIRSKALAKMVGDRIPLESERGYHVEVVDPKTGPRIPIMPSDGKMANTMMPGRLRASGQVELASVDAAPDWRRADILLRQLLSTYPDLGKNPEDMTVLRWQGNRPSTPDGLPVISRSSATADIMHAFGHGHVGLAAGPKTGELVAASFSRRPPPIDIGPFAASRFR</sequence>
<dbReference type="STRING" id="311403.Arad_7416"/>
<proteinExistence type="predicted"/>
<evidence type="ECO:0000313" key="3">
    <source>
        <dbReference type="EMBL" id="ACM28926.1"/>
    </source>
</evidence>